<dbReference type="Proteomes" id="UP000749471">
    <property type="component" value="Unassembled WGS sequence"/>
</dbReference>
<dbReference type="Pfam" id="PF05130">
    <property type="entry name" value="FlgN"/>
    <property type="match status" value="1"/>
</dbReference>
<keyword evidence="1" id="KW-0175">Coiled coil</keyword>
<accession>A0ABS6E197</accession>
<name>A0ABS6E197_9FIRM</name>
<proteinExistence type="predicted"/>
<keyword evidence="2" id="KW-0282">Flagellum</keyword>
<comment type="caution">
    <text evidence="2">The sequence shown here is derived from an EMBL/GenBank/DDBJ whole genome shotgun (WGS) entry which is preliminary data.</text>
</comment>
<keyword evidence="2" id="KW-0969">Cilium</keyword>
<evidence type="ECO:0000313" key="3">
    <source>
        <dbReference type="Proteomes" id="UP000749471"/>
    </source>
</evidence>
<gene>
    <name evidence="2" type="ORF">KQI42_01590</name>
</gene>
<dbReference type="InterPro" id="IPR007809">
    <property type="entry name" value="FlgN-like"/>
</dbReference>
<feature type="coiled-coil region" evidence="1">
    <location>
        <begin position="4"/>
        <end position="107"/>
    </location>
</feature>
<keyword evidence="3" id="KW-1185">Reference proteome</keyword>
<keyword evidence="2" id="KW-0966">Cell projection</keyword>
<sequence>MTFKEELEQLLKKELEVLAKLKTLSFEKTDLIINNRIQKLEEATMDEETLINEISFLEEEREKLLDNWGVGKDTSISDVIEKIPEEKEDLVELKDKLSHELEELYLRNALNNDLIRDSLEWIDFNMNLITNSSQTPTTYGKGNKGLGGNSIFDRKV</sequence>
<dbReference type="EMBL" id="JAHLPM010000001">
    <property type="protein sequence ID" value="MBU5436679.1"/>
    <property type="molecule type" value="Genomic_DNA"/>
</dbReference>
<reference evidence="2 3" key="1">
    <citation type="submission" date="2021-06" db="EMBL/GenBank/DDBJ databases">
        <authorList>
            <person name="Sun Q."/>
            <person name="Li D."/>
        </authorList>
    </citation>
    <scope>NUCLEOTIDE SEQUENCE [LARGE SCALE GENOMIC DNA]</scope>
    <source>
        <strain evidence="2 3">MSJ-40</strain>
    </source>
</reference>
<evidence type="ECO:0000313" key="2">
    <source>
        <dbReference type="EMBL" id="MBU5436679.1"/>
    </source>
</evidence>
<dbReference type="RefSeq" id="WP_216516069.1">
    <property type="nucleotide sequence ID" value="NZ_JAHLPM010000001.1"/>
</dbReference>
<evidence type="ECO:0000256" key="1">
    <source>
        <dbReference type="SAM" id="Coils"/>
    </source>
</evidence>
<organism evidence="2 3">
    <name type="scientific">Tissierella simiarum</name>
    <dbReference type="NCBI Taxonomy" id="2841534"/>
    <lineage>
        <taxon>Bacteria</taxon>
        <taxon>Bacillati</taxon>
        <taxon>Bacillota</taxon>
        <taxon>Tissierellia</taxon>
        <taxon>Tissierellales</taxon>
        <taxon>Tissierellaceae</taxon>
        <taxon>Tissierella</taxon>
    </lineage>
</organism>
<protein>
    <submittedName>
        <fullName evidence="2">Flagellar protein FlgN</fullName>
    </submittedName>
</protein>